<dbReference type="GO" id="GO:0018104">
    <property type="term" value="P:peptidoglycan-protein cross-linking"/>
    <property type="evidence" value="ECO:0007669"/>
    <property type="project" value="TreeGrafter"/>
</dbReference>
<dbReference type="GO" id="GO:0071555">
    <property type="term" value="P:cell wall organization"/>
    <property type="evidence" value="ECO:0007669"/>
    <property type="project" value="UniProtKB-UniRule"/>
</dbReference>
<dbReference type="Gene3D" id="2.40.440.10">
    <property type="entry name" value="L,D-transpeptidase catalytic domain-like"/>
    <property type="match status" value="1"/>
</dbReference>
<dbReference type="SUPFAM" id="SSF141523">
    <property type="entry name" value="L,D-transpeptidase catalytic domain-like"/>
    <property type="match status" value="1"/>
</dbReference>
<evidence type="ECO:0000313" key="12">
    <source>
        <dbReference type="EMBL" id="TNC10347.1"/>
    </source>
</evidence>
<dbReference type="CDD" id="cd16913">
    <property type="entry name" value="YkuD_like"/>
    <property type="match status" value="1"/>
</dbReference>
<dbReference type="OrthoDB" id="8446117at2"/>
<keyword evidence="13" id="KW-1185">Reference proteome</keyword>
<evidence type="ECO:0000256" key="2">
    <source>
        <dbReference type="ARBA" id="ARBA00005992"/>
    </source>
</evidence>
<evidence type="ECO:0000256" key="1">
    <source>
        <dbReference type="ARBA" id="ARBA00004752"/>
    </source>
</evidence>
<feature type="active site" description="Nucleophile" evidence="9">
    <location>
        <position position="261"/>
    </location>
</feature>
<dbReference type="FunFam" id="2.40.440.10:FF:000002">
    <property type="entry name" value="L,D-transpeptidase ErfK/SrfK"/>
    <property type="match status" value="1"/>
</dbReference>
<evidence type="ECO:0000259" key="11">
    <source>
        <dbReference type="PROSITE" id="PS52029"/>
    </source>
</evidence>
<feature type="compositionally biased region" description="Low complexity" evidence="10">
    <location>
        <begin position="1"/>
        <end position="20"/>
    </location>
</feature>
<name>A0A5C4LE39_9HYPH</name>
<dbReference type="UniPathway" id="UPA00219"/>
<comment type="caution">
    <text evidence="12">The sequence shown here is derived from an EMBL/GenBank/DDBJ whole genome shotgun (WGS) entry which is preliminary data.</text>
</comment>
<dbReference type="AlphaFoldDB" id="A0A5C4LE39"/>
<evidence type="ECO:0000256" key="3">
    <source>
        <dbReference type="ARBA" id="ARBA00022676"/>
    </source>
</evidence>
<keyword evidence="5" id="KW-0378">Hydrolase</keyword>
<dbReference type="Proteomes" id="UP000305267">
    <property type="component" value="Unassembled WGS sequence"/>
</dbReference>
<feature type="domain" description="L,D-TPase catalytic" evidence="11">
    <location>
        <begin position="156"/>
        <end position="285"/>
    </location>
</feature>
<dbReference type="EMBL" id="VDDA01000013">
    <property type="protein sequence ID" value="TNC10347.1"/>
    <property type="molecule type" value="Genomic_DNA"/>
</dbReference>
<dbReference type="InterPro" id="IPR005490">
    <property type="entry name" value="LD_TPept_cat_dom"/>
</dbReference>
<evidence type="ECO:0000256" key="6">
    <source>
        <dbReference type="ARBA" id="ARBA00022960"/>
    </source>
</evidence>
<evidence type="ECO:0000256" key="10">
    <source>
        <dbReference type="SAM" id="MobiDB-lite"/>
    </source>
</evidence>
<keyword evidence="4" id="KW-0808">Transferase</keyword>
<organism evidence="12 13">
    <name type="scientific">Methylobacterium terricola</name>
    <dbReference type="NCBI Taxonomy" id="2583531"/>
    <lineage>
        <taxon>Bacteria</taxon>
        <taxon>Pseudomonadati</taxon>
        <taxon>Pseudomonadota</taxon>
        <taxon>Alphaproteobacteria</taxon>
        <taxon>Hyphomicrobiales</taxon>
        <taxon>Methylobacteriaceae</taxon>
        <taxon>Methylobacterium</taxon>
    </lineage>
</organism>
<keyword evidence="8 9" id="KW-0961">Cell wall biogenesis/degradation</keyword>
<keyword evidence="3" id="KW-0328">Glycosyltransferase</keyword>
<protein>
    <submittedName>
        <fullName evidence="12">L,D-transpeptidase</fullName>
    </submittedName>
</protein>
<dbReference type="InterPro" id="IPR038063">
    <property type="entry name" value="Transpep_catalytic_dom"/>
</dbReference>
<evidence type="ECO:0000256" key="5">
    <source>
        <dbReference type="ARBA" id="ARBA00022801"/>
    </source>
</evidence>
<sequence>MTGQDPNAVARAVRPMPVAPDGTILAGRGTRPSAYAPDAYAQQPTYGRTTGYAVAGYSEAQVGYAPVAPAAYPRSGDPVPAQAYPAQPYPTQAYPAQAYPTQSYPAQAYAPDPFETPRGRPMPAPVPEAREEGIGRAMDARFQRQEVAYDGGQRPGTVVIDTPSHFLYLVQPGGRALRYGIGVGRPGFTWSGMKTVSAKREWPDWTPPAEMLRRRPDLPRHMAGGPANPLGARALYLGSSLYRIHGTNEPHTIGQSVSSGCIRMMNEDVMDLYERVPVGARVMVI</sequence>
<comment type="similarity">
    <text evidence="2">Belongs to the YkuD family.</text>
</comment>
<keyword evidence="7 9" id="KW-0573">Peptidoglycan synthesis</keyword>
<proteinExistence type="inferred from homology"/>
<accession>A0A5C4LE39</accession>
<dbReference type="GO" id="GO:0008360">
    <property type="term" value="P:regulation of cell shape"/>
    <property type="evidence" value="ECO:0007669"/>
    <property type="project" value="UniProtKB-UniRule"/>
</dbReference>
<dbReference type="GO" id="GO:0071972">
    <property type="term" value="F:peptidoglycan L,D-transpeptidase activity"/>
    <property type="evidence" value="ECO:0007669"/>
    <property type="project" value="TreeGrafter"/>
</dbReference>
<evidence type="ECO:0000256" key="7">
    <source>
        <dbReference type="ARBA" id="ARBA00022984"/>
    </source>
</evidence>
<evidence type="ECO:0000256" key="4">
    <source>
        <dbReference type="ARBA" id="ARBA00022679"/>
    </source>
</evidence>
<dbReference type="InterPro" id="IPR050979">
    <property type="entry name" value="LD-transpeptidase"/>
</dbReference>
<evidence type="ECO:0000313" key="13">
    <source>
        <dbReference type="Proteomes" id="UP000305267"/>
    </source>
</evidence>
<evidence type="ECO:0000256" key="8">
    <source>
        <dbReference type="ARBA" id="ARBA00023316"/>
    </source>
</evidence>
<evidence type="ECO:0000256" key="9">
    <source>
        <dbReference type="PROSITE-ProRule" id="PRU01373"/>
    </source>
</evidence>
<comment type="pathway">
    <text evidence="1 9">Cell wall biogenesis; peptidoglycan biosynthesis.</text>
</comment>
<dbReference type="GO" id="GO:0016757">
    <property type="term" value="F:glycosyltransferase activity"/>
    <property type="evidence" value="ECO:0007669"/>
    <property type="project" value="UniProtKB-KW"/>
</dbReference>
<gene>
    <name evidence="12" type="ORF">FF100_23235</name>
</gene>
<feature type="region of interest" description="Disordered" evidence="10">
    <location>
        <begin position="1"/>
        <end position="25"/>
    </location>
</feature>
<dbReference type="PANTHER" id="PTHR30582">
    <property type="entry name" value="L,D-TRANSPEPTIDASE"/>
    <property type="match status" value="1"/>
</dbReference>
<keyword evidence="6 9" id="KW-0133">Cell shape</keyword>
<reference evidence="12 13" key="1">
    <citation type="submission" date="2019-06" db="EMBL/GenBank/DDBJ databases">
        <title>Genome of Methylobacterium sp. 17Sr1-39.</title>
        <authorList>
            <person name="Seo T."/>
        </authorList>
    </citation>
    <scope>NUCLEOTIDE SEQUENCE [LARGE SCALE GENOMIC DNA]</scope>
    <source>
        <strain evidence="12 13">17Sr1-39</strain>
    </source>
</reference>
<dbReference type="PROSITE" id="PS52029">
    <property type="entry name" value="LD_TPASE"/>
    <property type="match status" value="1"/>
</dbReference>
<dbReference type="PANTHER" id="PTHR30582:SF24">
    <property type="entry name" value="L,D-TRANSPEPTIDASE ERFK_SRFK-RELATED"/>
    <property type="match status" value="1"/>
</dbReference>
<dbReference type="Pfam" id="PF03734">
    <property type="entry name" value="YkuD"/>
    <property type="match status" value="1"/>
</dbReference>
<dbReference type="GO" id="GO:0005576">
    <property type="term" value="C:extracellular region"/>
    <property type="evidence" value="ECO:0007669"/>
    <property type="project" value="TreeGrafter"/>
</dbReference>
<feature type="active site" description="Proton donor/acceptor" evidence="9">
    <location>
        <position position="245"/>
    </location>
</feature>